<dbReference type="InterPro" id="IPR001962">
    <property type="entry name" value="Asn_synthase"/>
</dbReference>
<evidence type="ECO:0000256" key="3">
    <source>
        <dbReference type="ARBA" id="ARBA00022840"/>
    </source>
</evidence>
<evidence type="ECO:0000256" key="4">
    <source>
        <dbReference type="ARBA" id="ARBA00022962"/>
    </source>
</evidence>
<dbReference type="InterPro" id="IPR014729">
    <property type="entry name" value="Rossmann-like_a/b/a_fold"/>
</dbReference>
<dbReference type="Pfam" id="PF00733">
    <property type="entry name" value="Asn_synthase"/>
    <property type="match status" value="1"/>
</dbReference>
<dbReference type="InterPro" id="IPR033738">
    <property type="entry name" value="AsnB_N"/>
</dbReference>
<proteinExistence type="inferred from homology"/>
<protein>
    <recommendedName>
        <fullName evidence="5">Glutamine amidotransferase type-2 domain-containing protein</fullName>
    </recommendedName>
</protein>
<evidence type="ECO:0000313" key="6">
    <source>
        <dbReference type="EMBL" id="KKN60047.1"/>
    </source>
</evidence>
<keyword evidence="3" id="KW-0067">ATP-binding</keyword>
<dbReference type="NCBIfam" id="TIGR01536">
    <property type="entry name" value="asn_synth_AEB"/>
    <property type="match status" value="1"/>
</dbReference>
<sequence length="627" mass="69965">MCGFAGEFIFQDSPAELDVVRAMADRLAHRGPDEQGEWLSPEKHCALAFRRLAVIDPPGSHQPMTDADGRLAVAFNGEIYNFRALRDELAADGAELRTAGDTEVLLHLYRRHGPGMLDKLQGMFAFAIYDSQQRSLLLARDRLGQKPLWYAFGIDRVIFASEAKALLAHPDVHGDLRRISVTSYLTIGYIPAPETIWSDILKLPPAHWLAVTERPTRPRRYWHCQDVSIPSDPAQQIEMVRERLRSSVRARMVSDVPLGALLSGGLDSAIIVALMSEAAGEAGGVKTFTAGFADDAYDERPIARKLALHCKTDHTELLVEPDPAGALDRIVEMYDEPFADSSALPMHLICQAARRHVTVALAGDGGDEVFGGYDRYRALMLAGRMRPLRYALTRLAATLARPFAKRGERSRLTRFLRFADALPLPAAMQYFRYRSLFDADDLQFLLADEFAESLDLHEPTRWFCELYESGDAPDEVVRAQRSDLATYLPDDLLVKADIASMANGLELRAPMLDPDVVQLGLSLPLEAKLSATRGKVLLRAAVADLLPREIVDQPKRGFGVPLARWLRGELREQMKVTLLDGSLEETGVFRGEAIEGLVNDHLTGKRDYAHRLWALMVLARWLTRNRP</sequence>
<dbReference type="AlphaFoldDB" id="A0A0F9SCM7"/>
<dbReference type="GO" id="GO:0006529">
    <property type="term" value="P:asparagine biosynthetic process"/>
    <property type="evidence" value="ECO:0007669"/>
    <property type="project" value="InterPro"/>
</dbReference>
<accession>A0A0F9SCM7</accession>
<dbReference type="GO" id="GO:0005829">
    <property type="term" value="C:cytosol"/>
    <property type="evidence" value="ECO:0007669"/>
    <property type="project" value="TreeGrafter"/>
</dbReference>
<gene>
    <name evidence="6" type="ORF">LCGC14_0535860</name>
</gene>
<dbReference type="PANTHER" id="PTHR43284:SF1">
    <property type="entry name" value="ASPARAGINE SYNTHETASE"/>
    <property type="match status" value="1"/>
</dbReference>
<dbReference type="SUPFAM" id="SSF52402">
    <property type="entry name" value="Adenine nucleotide alpha hydrolases-like"/>
    <property type="match status" value="1"/>
</dbReference>
<keyword evidence="4" id="KW-0315">Glutamine amidotransferase</keyword>
<dbReference type="PIRSF" id="PIRSF001589">
    <property type="entry name" value="Asn_synthetase_glu-h"/>
    <property type="match status" value="1"/>
</dbReference>
<feature type="domain" description="Glutamine amidotransferase type-2" evidence="5">
    <location>
        <begin position="2"/>
        <end position="214"/>
    </location>
</feature>
<dbReference type="InterPro" id="IPR017932">
    <property type="entry name" value="GATase_2_dom"/>
</dbReference>
<dbReference type="Gene3D" id="3.40.50.620">
    <property type="entry name" value="HUPs"/>
    <property type="match status" value="1"/>
</dbReference>
<name>A0A0F9SCM7_9ZZZZ</name>
<dbReference type="Gene3D" id="3.60.20.10">
    <property type="entry name" value="Glutamine Phosphoribosylpyrophosphate, subunit 1, domain 1"/>
    <property type="match status" value="1"/>
</dbReference>
<comment type="similarity">
    <text evidence="1">Belongs to the asparagine synthetase family.</text>
</comment>
<evidence type="ECO:0000259" key="5">
    <source>
        <dbReference type="PROSITE" id="PS51278"/>
    </source>
</evidence>
<dbReference type="InterPro" id="IPR029055">
    <property type="entry name" value="Ntn_hydrolases_N"/>
</dbReference>
<dbReference type="GO" id="GO:0005524">
    <property type="term" value="F:ATP binding"/>
    <property type="evidence" value="ECO:0007669"/>
    <property type="project" value="UniProtKB-KW"/>
</dbReference>
<evidence type="ECO:0000256" key="1">
    <source>
        <dbReference type="ARBA" id="ARBA00005752"/>
    </source>
</evidence>
<dbReference type="GO" id="GO:0004066">
    <property type="term" value="F:asparagine synthase (glutamine-hydrolyzing) activity"/>
    <property type="evidence" value="ECO:0007669"/>
    <property type="project" value="InterPro"/>
</dbReference>
<dbReference type="CDD" id="cd01991">
    <property type="entry name" value="Asn_synthase_B_C"/>
    <property type="match status" value="1"/>
</dbReference>
<dbReference type="CDD" id="cd00712">
    <property type="entry name" value="AsnB"/>
    <property type="match status" value="1"/>
</dbReference>
<dbReference type="Pfam" id="PF13537">
    <property type="entry name" value="GATase_7"/>
    <property type="match status" value="1"/>
</dbReference>
<dbReference type="SUPFAM" id="SSF56235">
    <property type="entry name" value="N-terminal nucleophile aminohydrolases (Ntn hydrolases)"/>
    <property type="match status" value="1"/>
</dbReference>
<organism evidence="6">
    <name type="scientific">marine sediment metagenome</name>
    <dbReference type="NCBI Taxonomy" id="412755"/>
    <lineage>
        <taxon>unclassified sequences</taxon>
        <taxon>metagenomes</taxon>
        <taxon>ecological metagenomes</taxon>
    </lineage>
</organism>
<comment type="caution">
    <text evidence="6">The sequence shown here is derived from an EMBL/GenBank/DDBJ whole genome shotgun (WGS) entry which is preliminary data.</text>
</comment>
<dbReference type="InterPro" id="IPR051786">
    <property type="entry name" value="ASN_synthetase/amidase"/>
</dbReference>
<keyword evidence="2" id="KW-0547">Nucleotide-binding</keyword>
<dbReference type="EMBL" id="LAZR01000706">
    <property type="protein sequence ID" value="KKN60047.1"/>
    <property type="molecule type" value="Genomic_DNA"/>
</dbReference>
<dbReference type="InterPro" id="IPR006426">
    <property type="entry name" value="Asn_synth_AEB"/>
</dbReference>
<reference evidence="6" key="1">
    <citation type="journal article" date="2015" name="Nature">
        <title>Complex archaea that bridge the gap between prokaryotes and eukaryotes.</title>
        <authorList>
            <person name="Spang A."/>
            <person name="Saw J.H."/>
            <person name="Jorgensen S.L."/>
            <person name="Zaremba-Niedzwiedzka K."/>
            <person name="Martijn J."/>
            <person name="Lind A.E."/>
            <person name="van Eijk R."/>
            <person name="Schleper C."/>
            <person name="Guy L."/>
            <person name="Ettema T.J."/>
        </authorList>
    </citation>
    <scope>NUCLEOTIDE SEQUENCE</scope>
</reference>
<dbReference type="PANTHER" id="PTHR43284">
    <property type="entry name" value="ASPARAGINE SYNTHETASE (GLUTAMINE-HYDROLYZING)"/>
    <property type="match status" value="1"/>
</dbReference>
<evidence type="ECO:0000256" key="2">
    <source>
        <dbReference type="ARBA" id="ARBA00022741"/>
    </source>
</evidence>
<dbReference type="PROSITE" id="PS51278">
    <property type="entry name" value="GATASE_TYPE_2"/>
    <property type="match status" value="1"/>
</dbReference>